<dbReference type="PANTHER" id="PTHR22872">
    <property type="entry name" value="BTK-BINDING PROTEIN-RELATED"/>
    <property type="match status" value="1"/>
</dbReference>
<evidence type="ECO:0000313" key="3">
    <source>
        <dbReference type="Proteomes" id="UP000189670"/>
    </source>
</evidence>
<organism evidence="2 3">
    <name type="scientific">Candidatus Magnetoglobus multicellularis str. Araruama</name>
    <dbReference type="NCBI Taxonomy" id="890399"/>
    <lineage>
        <taxon>Bacteria</taxon>
        <taxon>Pseudomonadati</taxon>
        <taxon>Thermodesulfobacteriota</taxon>
        <taxon>Desulfobacteria</taxon>
        <taxon>Desulfobacterales</taxon>
        <taxon>Desulfobacteraceae</taxon>
        <taxon>Candidatus Magnetoglobus</taxon>
    </lineage>
</organism>
<evidence type="ECO:0000313" key="2">
    <source>
        <dbReference type="EMBL" id="ETR64884.1"/>
    </source>
</evidence>
<protein>
    <submittedName>
        <fullName evidence="2">Uncharacterized protein</fullName>
    </submittedName>
</protein>
<dbReference type="AlphaFoldDB" id="A0A1V1NQN6"/>
<dbReference type="InterPro" id="IPR000408">
    <property type="entry name" value="Reg_chr_condens"/>
</dbReference>
<evidence type="ECO:0000256" key="1">
    <source>
        <dbReference type="ARBA" id="ARBA00022737"/>
    </source>
</evidence>
<dbReference type="Gene3D" id="2.130.10.30">
    <property type="entry name" value="Regulator of chromosome condensation 1/beta-lactamase-inhibitor protein II"/>
    <property type="match status" value="1"/>
</dbReference>
<dbReference type="Pfam" id="PF13540">
    <property type="entry name" value="RCC1_2"/>
    <property type="match status" value="1"/>
</dbReference>
<dbReference type="Proteomes" id="UP000189670">
    <property type="component" value="Unassembled WGS sequence"/>
</dbReference>
<gene>
    <name evidence="2" type="ORF">OMM_15189</name>
</gene>
<comment type="caution">
    <text evidence="2">The sequence shown here is derived from an EMBL/GenBank/DDBJ whole genome shotgun (WGS) entry which is preliminary data.</text>
</comment>
<name>A0A1V1NQN6_9BACT</name>
<feature type="non-terminal residue" evidence="2">
    <location>
        <position position="1"/>
    </location>
</feature>
<sequence>NNSHGQLGLGEIDATQMNDPQQILLITNVMAIDAGYAHSLALQDNGTVWSWGSNSKGQLGNAESDPDYSEINPFSFLFWTIALPYQLDMPIQWL</sequence>
<dbReference type="EMBL" id="ATBP01003502">
    <property type="protein sequence ID" value="ETR64884.1"/>
    <property type="molecule type" value="Genomic_DNA"/>
</dbReference>
<reference evidence="3" key="1">
    <citation type="submission" date="2012-11" db="EMBL/GenBank/DDBJ databases">
        <authorList>
            <person name="Lucero-Rivera Y.E."/>
            <person name="Tovar-Ramirez D."/>
        </authorList>
    </citation>
    <scope>NUCLEOTIDE SEQUENCE [LARGE SCALE GENOMIC DNA]</scope>
    <source>
        <strain evidence="3">Araruama</strain>
    </source>
</reference>
<dbReference type="InterPro" id="IPR051625">
    <property type="entry name" value="Signaling_Regulatory_Domain"/>
</dbReference>
<dbReference type="SUPFAM" id="SSF50985">
    <property type="entry name" value="RCC1/BLIP-II"/>
    <property type="match status" value="1"/>
</dbReference>
<proteinExistence type="predicted"/>
<dbReference type="PROSITE" id="PS50012">
    <property type="entry name" value="RCC1_3"/>
    <property type="match status" value="2"/>
</dbReference>
<accession>A0A1V1NQN6</accession>
<dbReference type="InterPro" id="IPR009091">
    <property type="entry name" value="RCC1/BLIP-II"/>
</dbReference>
<keyword evidence="1" id="KW-0677">Repeat</keyword>